<evidence type="ECO:0000256" key="1">
    <source>
        <dbReference type="SAM" id="MobiDB-lite"/>
    </source>
</evidence>
<comment type="caution">
    <text evidence="2">The sequence shown here is derived from an EMBL/GenBank/DDBJ whole genome shotgun (WGS) entry which is preliminary data.</text>
</comment>
<dbReference type="OrthoDB" id="1924260at2759"/>
<dbReference type="Proteomes" id="UP000749646">
    <property type="component" value="Unassembled WGS sequence"/>
</dbReference>
<evidence type="ECO:0000313" key="3">
    <source>
        <dbReference type="Proteomes" id="UP000749646"/>
    </source>
</evidence>
<feature type="compositionally biased region" description="Polar residues" evidence="1">
    <location>
        <begin position="58"/>
        <end position="80"/>
    </location>
</feature>
<feature type="region of interest" description="Disordered" evidence="1">
    <location>
        <begin position="1"/>
        <end position="81"/>
    </location>
</feature>
<feature type="compositionally biased region" description="Polar residues" evidence="1">
    <location>
        <begin position="32"/>
        <end position="42"/>
    </location>
</feature>
<accession>A0A9P6JG31</accession>
<gene>
    <name evidence="2" type="ORF">BGZ65_009987</name>
</gene>
<proteinExistence type="predicted"/>
<organism evidence="2 3">
    <name type="scientific">Modicella reniformis</name>
    <dbReference type="NCBI Taxonomy" id="1440133"/>
    <lineage>
        <taxon>Eukaryota</taxon>
        <taxon>Fungi</taxon>
        <taxon>Fungi incertae sedis</taxon>
        <taxon>Mucoromycota</taxon>
        <taxon>Mortierellomycotina</taxon>
        <taxon>Mortierellomycetes</taxon>
        <taxon>Mortierellales</taxon>
        <taxon>Mortierellaceae</taxon>
        <taxon>Modicella</taxon>
    </lineage>
</organism>
<dbReference type="EMBL" id="JAAAHW010004703">
    <property type="protein sequence ID" value="KAF9972152.1"/>
    <property type="molecule type" value="Genomic_DNA"/>
</dbReference>
<reference evidence="2" key="1">
    <citation type="journal article" date="2020" name="Fungal Divers.">
        <title>Resolving the Mortierellaceae phylogeny through synthesis of multi-gene phylogenetics and phylogenomics.</title>
        <authorList>
            <person name="Vandepol N."/>
            <person name="Liber J."/>
            <person name="Desiro A."/>
            <person name="Na H."/>
            <person name="Kennedy M."/>
            <person name="Barry K."/>
            <person name="Grigoriev I.V."/>
            <person name="Miller A.N."/>
            <person name="O'Donnell K."/>
            <person name="Stajich J.E."/>
            <person name="Bonito G."/>
        </authorList>
    </citation>
    <scope>NUCLEOTIDE SEQUENCE</scope>
    <source>
        <strain evidence="2">MES-2147</strain>
    </source>
</reference>
<name>A0A9P6JG31_9FUNG</name>
<feature type="non-terminal residue" evidence="2">
    <location>
        <position position="156"/>
    </location>
</feature>
<evidence type="ECO:0000313" key="2">
    <source>
        <dbReference type="EMBL" id="KAF9972152.1"/>
    </source>
</evidence>
<dbReference type="AlphaFoldDB" id="A0A9P6JG31"/>
<keyword evidence="3" id="KW-1185">Reference proteome</keyword>
<protein>
    <submittedName>
        <fullName evidence="2">Uncharacterized protein</fullName>
    </submittedName>
</protein>
<sequence length="156" mass="16725">MLFGCFDEDQSSEPVHEPTTAENISMDRTDASTDGTNATQFPKDSAGPGNLTYFSEAEVSTNPANPPGLTNTAATDSKNPTDAVLNSPEILDKCPEDLRALTGEILITDNAAAAWSLSGLSPVEDTVHSAEGPYDRMVFFTRYLMGTFPSMLQNNN</sequence>
<feature type="compositionally biased region" description="Acidic residues" evidence="1">
    <location>
        <begin position="1"/>
        <end position="11"/>
    </location>
</feature>